<proteinExistence type="predicted"/>
<evidence type="ECO:0000256" key="1">
    <source>
        <dbReference type="SAM" id="MobiDB-lite"/>
    </source>
</evidence>
<feature type="region of interest" description="Disordered" evidence="1">
    <location>
        <begin position="1"/>
        <end position="22"/>
    </location>
</feature>
<dbReference type="Proteomes" id="UP000299102">
    <property type="component" value="Unassembled WGS sequence"/>
</dbReference>
<accession>A0A4C1TVM4</accession>
<dbReference type="EMBL" id="BGZK01000093">
    <property type="protein sequence ID" value="GBP18085.1"/>
    <property type="molecule type" value="Genomic_DNA"/>
</dbReference>
<sequence>MRAFRNGQSADRRKVENRRSKERMATLRIKRAVTSKIGNLELQAFHYDCKKHYNEHPNIVTRKMNTICDYCHAKKFKDGTAGLCYSSGKVNLPALDVPPPQLFAYMNGKIPDSNHFLQNIKDQTVNTNEGSMHLKRTKLL</sequence>
<reference evidence="2 3" key="1">
    <citation type="journal article" date="2019" name="Commun. Biol.">
        <title>The bagworm genome reveals a unique fibroin gene that provides high tensile strength.</title>
        <authorList>
            <person name="Kono N."/>
            <person name="Nakamura H."/>
            <person name="Ohtoshi R."/>
            <person name="Tomita M."/>
            <person name="Numata K."/>
            <person name="Arakawa K."/>
        </authorList>
    </citation>
    <scope>NUCLEOTIDE SEQUENCE [LARGE SCALE GENOMIC DNA]</scope>
</reference>
<comment type="caution">
    <text evidence="2">The sequence shown here is derived from an EMBL/GenBank/DDBJ whole genome shotgun (WGS) entry which is preliminary data.</text>
</comment>
<dbReference type="OrthoDB" id="6279530at2759"/>
<evidence type="ECO:0000313" key="3">
    <source>
        <dbReference type="Proteomes" id="UP000299102"/>
    </source>
</evidence>
<keyword evidence="3" id="KW-1185">Reference proteome</keyword>
<dbReference type="AlphaFoldDB" id="A0A4C1TVM4"/>
<organism evidence="2 3">
    <name type="scientific">Eumeta variegata</name>
    <name type="common">Bagworm moth</name>
    <name type="synonym">Eumeta japonica</name>
    <dbReference type="NCBI Taxonomy" id="151549"/>
    <lineage>
        <taxon>Eukaryota</taxon>
        <taxon>Metazoa</taxon>
        <taxon>Ecdysozoa</taxon>
        <taxon>Arthropoda</taxon>
        <taxon>Hexapoda</taxon>
        <taxon>Insecta</taxon>
        <taxon>Pterygota</taxon>
        <taxon>Neoptera</taxon>
        <taxon>Endopterygota</taxon>
        <taxon>Lepidoptera</taxon>
        <taxon>Glossata</taxon>
        <taxon>Ditrysia</taxon>
        <taxon>Tineoidea</taxon>
        <taxon>Psychidae</taxon>
        <taxon>Oiketicinae</taxon>
        <taxon>Eumeta</taxon>
    </lineage>
</organism>
<evidence type="ECO:0000313" key="2">
    <source>
        <dbReference type="EMBL" id="GBP18085.1"/>
    </source>
</evidence>
<gene>
    <name evidence="2" type="ORF">EVAR_12863_1</name>
</gene>
<protein>
    <submittedName>
        <fullName evidence="2">Uncharacterized protein</fullName>
    </submittedName>
</protein>
<feature type="compositionally biased region" description="Basic and acidic residues" evidence="1">
    <location>
        <begin position="10"/>
        <end position="22"/>
    </location>
</feature>
<name>A0A4C1TVM4_EUMVA</name>